<dbReference type="Pfam" id="PF08241">
    <property type="entry name" value="Methyltransf_11"/>
    <property type="match status" value="1"/>
</dbReference>
<feature type="domain" description="Methyltransferase type 11" evidence="1">
    <location>
        <begin position="47"/>
        <end position="144"/>
    </location>
</feature>
<name>W4MFZ1_9BACT</name>
<dbReference type="EMBL" id="AZHX01000128">
    <property type="protein sequence ID" value="ETX08806.1"/>
    <property type="molecule type" value="Genomic_DNA"/>
</dbReference>
<protein>
    <recommendedName>
        <fullName evidence="1">Methyltransferase type 11 domain-containing protein</fullName>
    </recommendedName>
</protein>
<comment type="caution">
    <text evidence="2">The sequence shown here is derived from an EMBL/GenBank/DDBJ whole genome shotgun (WGS) entry which is preliminary data.</text>
</comment>
<dbReference type="HOGENOM" id="CLU_1021898_0_0_7"/>
<proteinExistence type="predicted"/>
<reference evidence="2 3" key="1">
    <citation type="journal article" date="2014" name="Nature">
        <title>An environmental bacterial taxon with a large and distinct metabolic repertoire.</title>
        <authorList>
            <person name="Wilson M.C."/>
            <person name="Mori T."/>
            <person name="Ruckert C."/>
            <person name="Uria A.R."/>
            <person name="Helf M.J."/>
            <person name="Takada K."/>
            <person name="Gernert C."/>
            <person name="Steffens U.A."/>
            <person name="Heycke N."/>
            <person name="Schmitt S."/>
            <person name="Rinke C."/>
            <person name="Helfrich E.J."/>
            <person name="Brachmann A.O."/>
            <person name="Gurgui C."/>
            <person name="Wakimoto T."/>
            <person name="Kracht M."/>
            <person name="Crusemann M."/>
            <person name="Hentschel U."/>
            <person name="Abe I."/>
            <person name="Matsunaga S."/>
            <person name="Kalinowski J."/>
            <person name="Takeyama H."/>
            <person name="Piel J."/>
        </authorList>
    </citation>
    <scope>NUCLEOTIDE SEQUENCE [LARGE SCALE GENOMIC DNA]</scope>
    <source>
        <strain evidence="3">TSY2</strain>
    </source>
</reference>
<organism evidence="2 3">
    <name type="scientific">Candidatus Entotheonella gemina</name>
    <dbReference type="NCBI Taxonomy" id="1429439"/>
    <lineage>
        <taxon>Bacteria</taxon>
        <taxon>Pseudomonadati</taxon>
        <taxon>Nitrospinota/Tectimicrobiota group</taxon>
        <taxon>Candidatus Tectimicrobiota</taxon>
        <taxon>Candidatus Entotheonellia</taxon>
        <taxon>Candidatus Entotheonellales</taxon>
        <taxon>Candidatus Entotheonellaceae</taxon>
        <taxon>Candidatus Entotheonella</taxon>
    </lineage>
</organism>
<evidence type="ECO:0000313" key="2">
    <source>
        <dbReference type="EMBL" id="ETX08806.1"/>
    </source>
</evidence>
<dbReference type="AlphaFoldDB" id="W4MFZ1"/>
<evidence type="ECO:0000259" key="1">
    <source>
        <dbReference type="Pfam" id="PF08241"/>
    </source>
</evidence>
<dbReference type="Gene3D" id="3.40.50.150">
    <property type="entry name" value="Vaccinia Virus protein VP39"/>
    <property type="match status" value="1"/>
</dbReference>
<dbReference type="InterPro" id="IPR029063">
    <property type="entry name" value="SAM-dependent_MTases_sf"/>
</dbReference>
<sequence length="272" mass="30372">MVGIIMNSWNTSAHVYAQHTTQIRLYTVAAGNLVRLSQVEPSSEVADVGCGSTLAIARSLLELDKRPKSILNIDSSPHMIDIAKSIEIPGISCRFEVLSGEKLGLVHTNQFGSVFCNAAFWNLAIERGARSIAMALRTGGEYLFSISEWDLVTGRQIDTSKYEAINQVLHARKLPPKPSFGSREKLTFAQIKNVMCRNGLRLRVCESQDICISSEEYRHLYQVPAIAQRSLPHISEQEALDVLARAIDNLGPTWQHTVQWSYFVFSKEHSVN</sequence>
<keyword evidence="3" id="KW-1185">Reference proteome</keyword>
<accession>W4MFZ1</accession>
<dbReference type="SUPFAM" id="SSF53335">
    <property type="entry name" value="S-adenosyl-L-methionine-dependent methyltransferases"/>
    <property type="match status" value="1"/>
</dbReference>
<dbReference type="GO" id="GO:0008757">
    <property type="term" value="F:S-adenosylmethionine-dependent methyltransferase activity"/>
    <property type="evidence" value="ECO:0007669"/>
    <property type="project" value="InterPro"/>
</dbReference>
<gene>
    <name evidence="2" type="ORF">ETSY2_03195</name>
</gene>
<dbReference type="InterPro" id="IPR013216">
    <property type="entry name" value="Methyltransf_11"/>
</dbReference>
<dbReference type="Proteomes" id="UP000019140">
    <property type="component" value="Unassembled WGS sequence"/>
</dbReference>
<evidence type="ECO:0000313" key="3">
    <source>
        <dbReference type="Proteomes" id="UP000019140"/>
    </source>
</evidence>